<reference evidence="4 5" key="1">
    <citation type="submission" date="2018-12" db="EMBL/GenBank/DDBJ databases">
        <title>Croceicoccus ponticola sp. nov., a lipolytic bacterium isolated from seawater.</title>
        <authorList>
            <person name="Yoon J.-H."/>
        </authorList>
    </citation>
    <scope>NUCLEOTIDE SEQUENCE [LARGE SCALE GENOMIC DNA]</scope>
    <source>
        <strain evidence="4 5">GM-16</strain>
    </source>
</reference>
<evidence type="ECO:0000313" key="5">
    <source>
        <dbReference type="Proteomes" id="UP000283003"/>
    </source>
</evidence>
<dbReference type="PANTHER" id="PTHR28004">
    <property type="entry name" value="ZGC:162816-RELATED"/>
    <property type="match status" value="1"/>
</dbReference>
<dbReference type="SUPFAM" id="SSF51419">
    <property type="entry name" value="PLP-binding barrel"/>
    <property type="match status" value="1"/>
</dbReference>
<dbReference type="PANTHER" id="PTHR28004:SF2">
    <property type="entry name" value="D-SERINE DEHYDRATASE"/>
    <property type="match status" value="1"/>
</dbReference>
<dbReference type="Pfam" id="PF14031">
    <property type="entry name" value="D-ser_dehydrat"/>
    <property type="match status" value="1"/>
</dbReference>
<evidence type="ECO:0000256" key="2">
    <source>
        <dbReference type="ARBA" id="ARBA00023239"/>
    </source>
</evidence>
<dbReference type="Proteomes" id="UP000283003">
    <property type="component" value="Unassembled WGS sequence"/>
</dbReference>
<dbReference type="EMBL" id="RXOL01000001">
    <property type="protein sequence ID" value="RVQ69625.1"/>
    <property type="molecule type" value="Genomic_DNA"/>
</dbReference>
<feature type="domain" description="D-serine dehydratase-like" evidence="3">
    <location>
        <begin position="272"/>
        <end position="379"/>
    </location>
</feature>
<dbReference type="GO" id="GO:0036088">
    <property type="term" value="P:D-serine catabolic process"/>
    <property type="evidence" value="ECO:0007669"/>
    <property type="project" value="TreeGrafter"/>
</dbReference>
<comment type="caution">
    <text evidence="4">The sequence shown here is derived from an EMBL/GenBank/DDBJ whole genome shotgun (WGS) entry which is preliminary data.</text>
</comment>
<dbReference type="GO" id="GO:0008721">
    <property type="term" value="F:D-serine ammonia-lyase activity"/>
    <property type="evidence" value="ECO:0007669"/>
    <property type="project" value="TreeGrafter"/>
</dbReference>
<keyword evidence="5" id="KW-1185">Reference proteome</keyword>
<dbReference type="RefSeq" id="WP_127612018.1">
    <property type="nucleotide sequence ID" value="NZ_RXOL01000001.1"/>
</dbReference>
<keyword evidence="2" id="KW-0456">Lyase</keyword>
<dbReference type="InterPro" id="IPR026956">
    <property type="entry name" value="D-ser_dehydrat-like_dom"/>
</dbReference>
<dbReference type="InterPro" id="IPR029066">
    <property type="entry name" value="PLP-binding_barrel"/>
</dbReference>
<dbReference type="AlphaFoldDB" id="A0A437H1W8"/>
<dbReference type="Gene3D" id="2.40.37.20">
    <property type="entry name" value="D-serine dehydratase-like domain"/>
    <property type="match status" value="1"/>
</dbReference>
<comment type="similarity">
    <text evidence="1">Belongs to the DSD1 family.</text>
</comment>
<sequence length="395" mass="41574">MNDTLLSAPGDASDTTMMTLQTLSTPALILDRDRMDRNIARLKGLLAKHNVTLRPHLKTAKSVDAARRIFPDGPGPITVSTLAEAEYFAREGGFTDITYAVGLDPNKAARAAQIHAGGVDLKLTIDTAEQAAALGAAGKAAGSCPAAFIEVDCDGHRGGITPDDPKLIAVAQAMQDAGVPLAGVLTHAGESYSLHDPEALAKAAEEERAAAVDAADALRRAGFDCPIVSVGSTPTAHFARDLTGVTEVRAGVFIFFDLVMHGIGVCQIDDLAISVLTTVIGTKPEKGWILVDAGWMAMSRDRGTSNQAVDQGYGLVCDIDGKPYPDLIVDQASQEHGILALRKGSSATLPDLPIGTRLRILPNHACATGAQHAGYNVIADGRPEITAYWPRMRGW</sequence>
<dbReference type="Gene3D" id="3.20.20.10">
    <property type="entry name" value="Alanine racemase"/>
    <property type="match status" value="1"/>
</dbReference>
<organism evidence="4 5">
    <name type="scientific">Croceicoccus ponticola</name>
    <dbReference type="NCBI Taxonomy" id="2217664"/>
    <lineage>
        <taxon>Bacteria</taxon>
        <taxon>Pseudomonadati</taxon>
        <taxon>Pseudomonadota</taxon>
        <taxon>Alphaproteobacteria</taxon>
        <taxon>Sphingomonadales</taxon>
        <taxon>Erythrobacteraceae</taxon>
        <taxon>Croceicoccus</taxon>
    </lineage>
</organism>
<evidence type="ECO:0000256" key="1">
    <source>
        <dbReference type="ARBA" id="ARBA00005323"/>
    </source>
</evidence>
<accession>A0A437H1W8</accession>
<evidence type="ECO:0000313" key="4">
    <source>
        <dbReference type="EMBL" id="RVQ69625.1"/>
    </source>
</evidence>
<dbReference type="InterPro" id="IPR001608">
    <property type="entry name" value="Ala_racemase_N"/>
</dbReference>
<dbReference type="SMART" id="SM01119">
    <property type="entry name" value="D-ser_dehydrat"/>
    <property type="match status" value="1"/>
</dbReference>
<dbReference type="InterPro" id="IPR042208">
    <property type="entry name" value="D-ser_dehydrat-like_sf"/>
</dbReference>
<gene>
    <name evidence="4" type="ORF">EKN06_05545</name>
</gene>
<dbReference type="OrthoDB" id="9772497at2"/>
<evidence type="ECO:0000259" key="3">
    <source>
        <dbReference type="SMART" id="SM01119"/>
    </source>
</evidence>
<proteinExistence type="inferred from homology"/>
<protein>
    <submittedName>
        <fullName evidence="4">DSD1 family PLP-dependent enzyme</fullName>
    </submittedName>
</protein>
<dbReference type="Pfam" id="PF01168">
    <property type="entry name" value="Ala_racemase_N"/>
    <property type="match status" value="1"/>
</dbReference>
<dbReference type="InterPro" id="IPR051466">
    <property type="entry name" value="D-amino_acid_metab_enzyme"/>
</dbReference>
<name>A0A437H1W8_9SPHN</name>